<accession>A0A8S5T0I9</accession>
<evidence type="ECO:0000313" key="1">
    <source>
        <dbReference type="EMBL" id="DAF56726.1"/>
    </source>
</evidence>
<name>A0A8S5T0I9_9CAUD</name>
<reference evidence="1" key="1">
    <citation type="journal article" date="2021" name="Proc. Natl. Acad. Sci. U.S.A.">
        <title>A Catalog of Tens of Thousands of Viruses from Human Metagenomes Reveals Hidden Associations with Chronic Diseases.</title>
        <authorList>
            <person name="Tisza M.J."/>
            <person name="Buck C.B."/>
        </authorList>
    </citation>
    <scope>NUCLEOTIDE SEQUENCE</scope>
    <source>
        <strain evidence="1">CtWb16</strain>
    </source>
</reference>
<proteinExistence type="predicted"/>
<dbReference type="EMBL" id="BK032721">
    <property type="protein sequence ID" value="DAF56726.1"/>
    <property type="molecule type" value="Genomic_DNA"/>
</dbReference>
<organism evidence="1">
    <name type="scientific">Myoviridae sp. ctWb16</name>
    <dbReference type="NCBI Taxonomy" id="2827690"/>
    <lineage>
        <taxon>Viruses</taxon>
        <taxon>Duplodnaviria</taxon>
        <taxon>Heunggongvirae</taxon>
        <taxon>Uroviricota</taxon>
        <taxon>Caudoviricetes</taxon>
    </lineage>
</organism>
<sequence length="202" mass="21199">MTVFFNSQEIADIYLNNTKIDSAYYGSTLVYTANPYDPDYTLCNNTGEYTFSQILPKGVYHLTLIGGGGNGTQWAFNGYIWGAGGGSGSGFIGEFFNPIKQQVTIYAGANANTSYMNFQETRMITCNQGTNAGFNAVGKGGTISVNQNLQHNAQLLNGNDGSSGLGSGSGGKTISPVNNWGAGGSSGGTAGGIILIYKRTKF</sequence>
<protein>
    <submittedName>
        <fullName evidence="1">Uncharacterized protein</fullName>
    </submittedName>
</protein>